<dbReference type="InterPro" id="IPR010730">
    <property type="entry name" value="HET"/>
</dbReference>
<evidence type="ECO:0000313" key="3">
    <source>
        <dbReference type="Proteomes" id="UP000240883"/>
    </source>
</evidence>
<evidence type="ECO:0000259" key="1">
    <source>
        <dbReference type="Pfam" id="PF06985"/>
    </source>
</evidence>
<dbReference type="Pfam" id="PF06985">
    <property type="entry name" value="HET"/>
    <property type="match status" value="1"/>
</dbReference>
<organism evidence="2 3">
    <name type="scientific">Corynespora cassiicola Philippines</name>
    <dbReference type="NCBI Taxonomy" id="1448308"/>
    <lineage>
        <taxon>Eukaryota</taxon>
        <taxon>Fungi</taxon>
        <taxon>Dikarya</taxon>
        <taxon>Ascomycota</taxon>
        <taxon>Pezizomycotina</taxon>
        <taxon>Dothideomycetes</taxon>
        <taxon>Pleosporomycetidae</taxon>
        <taxon>Pleosporales</taxon>
        <taxon>Corynesporascaceae</taxon>
        <taxon>Corynespora</taxon>
    </lineage>
</organism>
<dbReference type="OrthoDB" id="5428863at2759"/>
<evidence type="ECO:0000313" key="2">
    <source>
        <dbReference type="EMBL" id="PSN60370.1"/>
    </source>
</evidence>
<protein>
    <recommendedName>
        <fullName evidence="1">Heterokaryon incompatibility domain-containing protein</fullName>
    </recommendedName>
</protein>
<feature type="non-terminal residue" evidence="2">
    <location>
        <position position="1"/>
    </location>
</feature>
<dbReference type="AlphaFoldDB" id="A0A2T2N4Q2"/>
<keyword evidence="3" id="KW-1185">Reference proteome</keyword>
<dbReference type="PANTHER" id="PTHR33112:SF1">
    <property type="entry name" value="HETEROKARYON INCOMPATIBILITY DOMAIN-CONTAINING PROTEIN"/>
    <property type="match status" value="1"/>
</dbReference>
<proteinExistence type="predicted"/>
<gene>
    <name evidence="2" type="ORF">BS50DRAFT_506460</name>
</gene>
<name>A0A2T2N4Q2_CORCC</name>
<reference evidence="2 3" key="1">
    <citation type="journal article" date="2018" name="Front. Microbiol.">
        <title>Genome-Wide Analysis of Corynespora cassiicola Leaf Fall Disease Putative Effectors.</title>
        <authorList>
            <person name="Lopez D."/>
            <person name="Ribeiro S."/>
            <person name="Label P."/>
            <person name="Fumanal B."/>
            <person name="Venisse J.S."/>
            <person name="Kohler A."/>
            <person name="de Oliveira R.R."/>
            <person name="Labutti K."/>
            <person name="Lipzen A."/>
            <person name="Lail K."/>
            <person name="Bauer D."/>
            <person name="Ohm R.A."/>
            <person name="Barry K.W."/>
            <person name="Spatafora J."/>
            <person name="Grigoriev I.V."/>
            <person name="Martin F.M."/>
            <person name="Pujade-Renaud V."/>
        </authorList>
    </citation>
    <scope>NUCLEOTIDE SEQUENCE [LARGE SCALE GENOMIC DNA]</scope>
    <source>
        <strain evidence="2 3">Philippines</strain>
    </source>
</reference>
<dbReference type="PANTHER" id="PTHR33112">
    <property type="entry name" value="DOMAIN PROTEIN, PUTATIVE-RELATED"/>
    <property type="match status" value="1"/>
</dbReference>
<feature type="domain" description="Heterokaryon incompatibility" evidence="1">
    <location>
        <begin position="1"/>
        <end position="161"/>
    </location>
</feature>
<dbReference type="STRING" id="1448308.A0A2T2N4Q2"/>
<accession>A0A2T2N4Q2</accession>
<dbReference type="EMBL" id="KZ678149">
    <property type="protein sequence ID" value="PSN60370.1"/>
    <property type="molecule type" value="Genomic_DNA"/>
</dbReference>
<dbReference type="Proteomes" id="UP000240883">
    <property type="component" value="Unassembled WGS sequence"/>
</dbReference>
<sequence>ALSYIWPRTEGGSGTQSGSLCLEQSTLSDLTEPGFLHRKDGNNFIPSVVYHAMNVTRKLGEVYLWVGRFCIKQDDEMKEMQISHMGDIYGGAYLTIVGAATEALFSEKMAADDCFMFDTDNSMYRDGRGDWIILNLKELATRLYSSLGRSTWTKRGWTYQEQIMSKRLVIFMERGIFWDCECGIWDGWNMKIGDEEANVLLIIDEDGTVSTESGLSYQKHCGGQWWPDFSLYMDLVCPYSGRNLTYPQDGLRAISSMLKNLASVFPGGLVAGLPMIFLDHVLLWQPS</sequence>